<keyword evidence="7" id="KW-0833">Ubl conjugation pathway</keyword>
<comment type="caution">
    <text evidence="13">The sequence shown here is derived from an EMBL/GenBank/DDBJ whole genome shotgun (WGS) entry which is preliminary data.</text>
</comment>
<dbReference type="Gene3D" id="3.30.40.10">
    <property type="entry name" value="Zinc/RING finger domain, C3HC4 (zinc finger)"/>
    <property type="match status" value="1"/>
</dbReference>
<dbReference type="Gene3D" id="1.20.120.1010">
    <property type="match status" value="1"/>
</dbReference>
<dbReference type="AlphaFoldDB" id="A0A550CGQ1"/>
<keyword evidence="14" id="KW-1185">Reference proteome</keyword>
<dbReference type="PROSITE" id="PS51044">
    <property type="entry name" value="ZF_SP_RING"/>
    <property type="match status" value="1"/>
</dbReference>
<feature type="domain" description="SP-RING-type" evidence="12">
    <location>
        <begin position="224"/>
        <end position="306"/>
    </location>
</feature>
<dbReference type="GO" id="GO:0061665">
    <property type="term" value="F:SUMO ligase activity"/>
    <property type="evidence" value="ECO:0007669"/>
    <property type="project" value="TreeGrafter"/>
</dbReference>
<sequence length="324" mass="36350">MSTSRKRTSTRRVVDEDIEDAQPSQGASQSQPSRKASARQPPKRAQTAPEDSDDSEDEEAPIDVDNLADAPITMDKAVTLKGYHTDWTRIQERIMQSAKTIIEVGEATADAAEGDEKDKGINDLDKVMKELIDVAADMNAHEQTLLLLHEELKEGQEIASIRDRYKASVVERMNEYQAKTSRQKYSKVKDYISFREQIFQVEHPEDPMPPMSEFIPKEDGDESDDDDMEIGGVSQNFTCPLTLGVLTDPHTSKVCKHSYSGAAIKDYFGAGNKRMECPAAGCSEKLVASDVVQDKALERRVKLWQRRQKRAAERADEDVDEVIE</sequence>
<accession>A0A550CGQ1</accession>
<organism evidence="13 14">
    <name type="scientific">Schizophyllum amplum</name>
    <dbReference type="NCBI Taxonomy" id="97359"/>
    <lineage>
        <taxon>Eukaryota</taxon>
        <taxon>Fungi</taxon>
        <taxon>Dikarya</taxon>
        <taxon>Basidiomycota</taxon>
        <taxon>Agaricomycotina</taxon>
        <taxon>Agaricomycetes</taxon>
        <taxon>Agaricomycetidae</taxon>
        <taxon>Agaricales</taxon>
        <taxon>Schizophyllaceae</taxon>
        <taxon>Schizophyllum</taxon>
    </lineage>
</organism>
<gene>
    <name evidence="13" type="ORF">BD626DRAFT_493317</name>
</gene>
<keyword evidence="6 10" id="KW-0863">Zinc-finger</keyword>
<evidence type="ECO:0000313" key="13">
    <source>
        <dbReference type="EMBL" id="TRM63954.1"/>
    </source>
</evidence>
<dbReference type="UniPathway" id="UPA00886"/>
<keyword evidence="8" id="KW-0862">Zinc</keyword>
<evidence type="ECO:0000256" key="5">
    <source>
        <dbReference type="ARBA" id="ARBA00022723"/>
    </source>
</evidence>
<dbReference type="GO" id="GO:0005634">
    <property type="term" value="C:nucleus"/>
    <property type="evidence" value="ECO:0007669"/>
    <property type="project" value="UniProtKB-SubCell"/>
</dbReference>
<keyword evidence="4" id="KW-0808">Transferase</keyword>
<dbReference type="STRING" id="97359.A0A550CGQ1"/>
<dbReference type="Pfam" id="PF11789">
    <property type="entry name" value="zf-Nse"/>
    <property type="match status" value="1"/>
</dbReference>
<dbReference type="GO" id="GO:0008270">
    <property type="term" value="F:zinc ion binding"/>
    <property type="evidence" value="ECO:0007669"/>
    <property type="project" value="UniProtKB-KW"/>
</dbReference>
<dbReference type="EMBL" id="VDMD01000008">
    <property type="protein sequence ID" value="TRM63954.1"/>
    <property type="molecule type" value="Genomic_DNA"/>
</dbReference>
<dbReference type="InterPro" id="IPR013083">
    <property type="entry name" value="Znf_RING/FYVE/PHD"/>
</dbReference>
<reference evidence="13 14" key="1">
    <citation type="journal article" date="2019" name="New Phytol.">
        <title>Comparative genomics reveals unique wood-decay strategies and fruiting body development in the Schizophyllaceae.</title>
        <authorList>
            <person name="Almasi E."/>
            <person name="Sahu N."/>
            <person name="Krizsan K."/>
            <person name="Balint B."/>
            <person name="Kovacs G.M."/>
            <person name="Kiss B."/>
            <person name="Cseklye J."/>
            <person name="Drula E."/>
            <person name="Henrissat B."/>
            <person name="Nagy I."/>
            <person name="Chovatia M."/>
            <person name="Adam C."/>
            <person name="LaButti K."/>
            <person name="Lipzen A."/>
            <person name="Riley R."/>
            <person name="Grigoriev I.V."/>
            <person name="Nagy L.G."/>
        </authorList>
    </citation>
    <scope>NUCLEOTIDE SEQUENCE [LARGE SCALE GENOMIC DNA]</scope>
    <source>
        <strain evidence="13 14">NL-1724</strain>
    </source>
</reference>
<evidence type="ECO:0000256" key="9">
    <source>
        <dbReference type="ARBA" id="ARBA00023242"/>
    </source>
</evidence>
<evidence type="ECO:0000256" key="4">
    <source>
        <dbReference type="ARBA" id="ARBA00022679"/>
    </source>
</evidence>
<dbReference type="Proteomes" id="UP000320762">
    <property type="component" value="Unassembled WGS sequence"/>
</dbReference>
<dbReference type="CDD" id="cd16651">
    <property type="entry name" value="SPL-RING_NSE2"/>
    <property type="match status" value="1"/>
</dbReference>
<name>A0A550CGQ1_9AGAR</name>
<dbReference type="GO" id="GO:0000724">
    <property type="term" value="P:double-strand break repair via homologous recombination"/>
    <property type="evidence" value="ECO:0007669"/>
    <property type="project" value="InterPro"/>
</dbReference>
<evidence type="ECO:0000259" key="12">
    <source>
        <dbReference type="PROSITE" id="PS51044"/>
    </source>
</evidence>
<dbReference type="OrthoDB" id="26899at2759"/>
<evidence type="ECO:0000256" key="7">
    <source>
        <dbReference type="ARBA" id="ARBA00022786"/>
    </source>
</evidence>
<feature type="compositionally biased region" description="Low complexity" evidence="11">
    <location>
        <begin position="21"/>
        <end position="33"/>
    </location>
</feature>
<evidence type="ECO:0000256" key="11">
    <source>
        <dbReference type="SAM" id="MobiDB-lite"/>
    </source>
</evidence>
<proteinExistence type="inferred from homology"/>
<dbReference type="InterPro" id="IPR026846">
    <property type="entry name" value="Nse2(Mms21)"/>
</dbReference>
<keyword evidence="9" id="KW-0539">Nucleus</keyword>
<dbReference type="PANTHER" id="PTHR21330:SF1">
    <property type="entry name" value="E3 SUMO-PROTEIN LIGASE NSE2"/>
    <property type="match status" value="1"/>
</dbReference>
<dbReference type="PANTHER" id="PTHR21330">
    <property type="entry name" value="E3 SUMO-PROTEIN LIGASE NSE2"/>
    <property type="match status" value="1"/>
</dbReference>
<comment type="pathway">
    <text evidence="2">Protein modification; protein sumoylation.</text>
</comment>
<evidence type="ECO:0000256" key="8">
    <source>
        <dbReference type="ARBA" id="ARBA00022833"/>
    </source>
</evidence>
<feature type="compositionally biased region" description="Acidic residues" evidence="11">
    <location>
        <begin position="50"/>
        <end position="62"/>
    </location>
</feature>
<evidence type="ECO:0000256" key="10">
    <source>
        <dbReference type="PROSITE-ProRule" id="PRU00452"/>
    </source>
</evidence>
<feature type="compositionally biased region" description="Basic residues" evidence="11">
    <location>
        <begin position="1"/>
        <end position="10"/>
    </location>
</feature>
<protein>
    <recommendedName>
        <fullName evidence="12">SP-RING-type domain-containing protein</fullName>
    </recommendedName>
</protein>
<evidence type="ECO:0000256" key="3">
    <source>
        <dbReference type="ARBA" id="ARBA00008212"/>
    </source>
</evidence>
<comment type="subcellular location">
    <subcellularLocation>
        <location evidence="1">Nucleus</location>
    </subcellularLocation>
</comment>
<keyword evidence="5" id="KW-0479">Metal-binding</keyword>
<feature type="region of interest" description="Disordered" evidence="11">
    <location>
        <begin position="1"/>
        <end position="68"/>
    </location>
</feature>
<evidence type="ECO:0000256" key="2">
    <source>
        <dbReference type="ARBA" id="ARBA00004718"/>
    </source>
</evidence>
<dbReference type="InterPro" id="IPR004181">
    <property type="entry name" value="Znf_MIZ"/>
</dbReference>
<dbReference type="SUPFAM" id="SSF57850">
    <property type="entry name" value="RING/U-box"/>
    <property type="match status" value="1"/>
</dbReference>
<dbReference type="GO" id="GO:0016925">
    <property type="term" value="P:protein sumoylation"/>
    <property type="evidence" value="ECO:0007669"/>
    <property type="project" value="UniProtKB-UniPathway"/>
</dbReference>
<comment type="similarity">
    <text evidence="3">Belongs to the NSE2 family.</text>
</comment>
<evidence type="ECO:0000256" key="6">
    <source>
        <dbReference type="ARBA" id="ARBA00022771"/>
    </source>
</evidence>
<evidence type="ECO:0000313" key="14">
    <source>
        <dbReference type="Proteomes" id="UP000320762"/>
    </source>
</evidence>
<evidence type="ECO:0000256" key="1">
    <source>
        <dbReference type="ARBA" id="ARBA00004123"/>
    </source>
</evidence>
<dbReference type="GO" id="GO:0030915">
    <property type="term" value="C:Smc5-Smc6 complex"/>
    <property type="evidence" value="ECO:0007669"/>
    <property type="project" value="InterPro"/>
</dbReference>